<evidence type="ECO:0000313" key="1">
    <source>
        <dbReference type="EMBL" id="GFR28784.1"/>
    </source>
</evidence>
<dbReference type="AlphaFoldDB" id="A0A8X6HRQ0"/>
<dbReference type="OrthoDB" id="10470520at2759"/>
<dbReference type="Proteomes" id="UP000887116">
    <property type="component" value="Unassembled WGS sequence"/>
</dbReference>
<reference evidence="1" key="1">
    <citation type="submission" date="2020-07" db="EMBL/GenBank/DDBJ databases">
        <title>Multicomponent nature underlies the extraordinary mechanical properties of spider dragline silk.</title>
        <authorList>
            <person name="Kono N."/>
            <person name="Nakamura H."/>
            <person name="Mori M."/>
            <person name="Yoshida Y."/>
            <person name="Ohtoshi R."/>
            <person name="Malay A.D."/>
            <person name="Moran D.A.P."/>
            <person name="Tomita M."/>
            <person name="Numata K."/>
            <person name="Arakawa K."/>
        </authorList>
    </citation>
    <scope>NUCLEOTIDE SEQUENCE</scope>
</reference>
<dbReference type="EMBL" id="BMAO01029006">
    <property type="protein sequence ID" value="GFR28784.1"/>
    <property type="molecule type" value="Genomic_DNA"/>
</dbReference>
<protein>
    <submittedName>
        <fullName evidence="1">Uncharacterized protein</fullName>
    </submittedName>
</protein>
<proteinExistence type="predicted"/>
<comment type="caution">
    <text evidence="1">The sequence shown here is derived from an EMBL/GenBank/DDBJ whole genome shotgun (WGS) entry which is preliminary data.</text>
</comment>
<accession>A0A8X6HRQ0</accession>
<organism evidence="1 2">
    <name type="scientific">Trichonephila clavata</name>
    <name type="common">Joro spider</name>
    <name type="synonym">Nephila clavata</name>
    <dbReference type="NCBI Taxonomy" id="2740835"/>
    <lineage>
        <taxon>Eukaryota</taxon>
        <taxon>Metazoa</taxon>
        <taxon>Ecdysozoa</taxon>
        <taxon>Arthropoda</taxon>
        <taxon>Chelicerata</taxon>
        <taxon>Arachnida</taxon>
        <taxon>Araneae</taxon>
        <taxon>Araneomorphae</taxon>
        <taxon>Entelegynae</taxon>
        <taxon>Araneoidea</taxon>
        <taxon>Nephilidae</taxon>
        <taxon>Trichonephila</taxon>
    </lineage>
</organism>
<evidence type="ECO:0000313" key="2">
    <source>
        <dbReference type="Proteomes" id="UP000887116"/>
    </source>
</evidence>
<keyword evidence="2" id="KW-1185">Reference proteome</keyword>
<name>A0A8X6HRQ0_TRICU</name>
<sequence length="84" mass="9301">MAILCILKRRSNVVKSVCSCGPTISLSLREIPLEDFADPSNTKGNLSPFFIGYWVMREIKTGTGWNVTRFLGLIPCDQVSSSHP</sequence>
<gene>
    <name evidence="1" type="ORF">TNCT_128411</name>
</gene>